<dbReference type="Proteomes" id="UP001234811">
    <property type="component" value="Unassembled WGS sequence"/>
</dbReference>
<dbReference type="InterPro" id="IPR011204">
    <property type="entry name" value="Virulence_RhuM-like"/>
</dbReference>
<protein>
    <submittedName>
        <fullName evidence="1">Virulence RhuM family protein</fullName>
    </submittedName>
</protein>
<dbReference type="PANTHER" id="PTHR35810:SF1">
    <property type="entry name" value="CYTOPLASMIC PROTEIN"/>
    <property type="match status" value="1"/>
</dbReference>
<name>A0ABD5BC22_SERMA</name>
<dbReference type="Pfam" id="PF13310">
    <property type="entry name" value="Virulence_RhuM"/>
    <property type="match status" value="1"/>
</dbReference>
<proteinExistence type="predicted"/>
<accession>A0ABD5BC22</accession>
<dbReference type="PANTHER" id="PTHR35810">
    <property type="entry name" value="CYTOPLASMIC PROTEIN-RELATED"/>
    <property type="match status" value="1"/>
</dbReference>
<evidence type="ECO:0000313" key="2">
    <source>
        <dbReference type="Proteomes" id="UP001234811"/>
    </source>
</evidence>
<organism evidence="1 2">
    <name type="scientific">Serratia marcescens</name>
    <dbReference type="NCBI Taxonomy" id="615"/>
    <lineage>
        <taxon>Bacteria</taxon>
        <taxon>Pseudomonadati</taxon>
        <taxon>Pseudomonadota</taxon>
        <taxon>Gammaproteobacteria</taxon>
        <taxon>Enterobacterales</taxon>
        <taxon>Yersiniaceae</taxon>
        <taxon>Serratia</taxon>
    </lineage>
</organism>
<reference evidence="1 2" key="1">
    <citation type="submission" date="2023-07" db="EMBL/GenBank/DDBJ databases">
        <title>Pathogens genome sequencing project 196.</title>
        <authorList>
            <person name="Cao X."/>
        </authorList>
    </citation>
    <scope>NUCLEOTIDE SEQUENCE [LARGE SCALE GENOMIC DNA]</scope>
    <source>
        <strain evidence="1 2">SM41</strain>
    </source>
</reference>
<gene>
    <name evidence="1" type="ORF">RF091_00960</name>
</gene>
<dbReference type="EMBL" id="JAVIPQ010000013">
    <property type="protein sequence ID" value="MDQ9554115.1"/>
    <property type="molecule type" value="Genomic_DNA"/>
</dbReference>
<comment type="caution">
    <text evidence="1">The sequence shown here is derived from an EMBL/GenBank/DDBJ whole genome shotgun (WGS) entry which is preliminary data.</text>
</comment>
<dbReference type="PIRSF" id="PIRSF015268">
    <property type="entry name" value="Virulence_RhuM"/>
    <property type="match status" value="1"/>
</dbReference>
<dbReference type="AlphaFoldDB" id="A0ABD5BC22"/>
<sequence length="340" mass="39130">MAASGQGDDADLSVVVFQNGPQLVNFQIHGETQEIWATTRDIAQLYGVDDQTISYHINNIFSDGELHPEATTQDFQVVRNEGVRHVRRIISHYNMDMIISIGYRVNAKQAISFRQWATQTLKTYLEQGYVINEKALRESPEKVNELAAKVRAIRSEEKQVYAKVRDCFKISSSDYDPKSQEVRSFYALLQDKFHHAITGMTSSKLILDRASHTEENMGMYSMKGTFPTKAEVQSGKNYLKPDELYRLHLLSEQFLLYAESTALSGKTMTMASLHAQLDRLLTLNDYAVFPGYTDYIKDEAMEHAAIEFDLYKKRRHIEKQGYVYDEELFALGEYNHLFEE</sequence>
<dbReference type="RefSeq" id="WP_265261666.1">
    <property type="nucleotide sequence ID" value="NZ_JAUJVE010000001.1"/>
</dbReference>
<evidence type="ECO:0000313" key="1">
    <source>
        <dbReference type="EMBL" id="MDQ9554115.1"/>
    </source>
</evidence>